<dbReference type="GeneID" id="80347890"/>
<organism evidence="1 2">
    <name type="scientific">Nocardia wallacei</name>
    <dbReference type="NCBI Taxonomy" id="480035"/>
    <lineage>
        <taxon>Bacteria</taxon>
        <taxon>Bacillati</taxon>
        <taxon>Actinomycetota</taxon>
        <taxon>Actinomycetes</taxon>
        <taxon>Mycobacteriales</taxon>
        <taxon>Nocardiaceae</taxon>
        <taxon>Nocardia</taxon>
    </lineage>
</organism>
<evidence type="ECO:0000313" key="1">
    <source>
        <dbReference type="EMBL" id="BCK55586.1"/>
    </source>
</evidence>
<dbReference type="AlphaFoldDB" id="A0A7G1KLY2"/>
<gene>
    <name evidence="1" type="ORF">NWFMUON74_33580</name>
</gene>
<proteinExistence type="predicted"/>
<dbReference type="EMBL" id="AP023396">
    <property type="protein sequence ID" value="BCK55586.1"/>
    <property type="molecule type" value="Genomic_DNA"/>
</dbReference>
<sequence>MAEQRDAVAVLERWTGSGGIWRVLSRRPGQIVVGLYDCAGGTEVDRLTSDDPALRRYLGDRASSED</sequence>
<dbReference type="Proteomes" id="UP000516173">
    <property type="component" value="Chromosome"/>
</dbReference>
<keyword evidence="2" id="KW-1185">Reference proteome</keyword>
<protein>
    <submittedName>
        <fullName evidence="1">Uncharacterized protein</fullName>
    </submittedName>
</protein>
<dbReference type="RefSeq" id="WP_232111067.1">
    <property type="nucleotide sequence ID" value="NZ_AP023396.1"/>
</dbReference>
<reference evidence="1 2" key="1">
    <citation type="submission" date="2020-08" db="EMBL/GenBank/DDBJ databases">
        <title>Genome Sequencing of Nocardia wallacei strain FMUON74 and assembly.</title>
        <authorList>
            <person name="Toyokawa M."/>
            <person name="Uesaka K."/>
        </authorList>
    </citation>
    <scope>NUCLEOTIDE SEQUENCE [LARGE SCALE GENOMIC DNA]</scope>
    <source>
        <strain evidence="1 2">FMUON74</strain>
    </source>
</reference>
<name>A0A7G1KLY2_9NOCA</name>
<dbReference type="KEGG" id="nwl:NWFMUON74_33580"/>
<accession>A0A7G1KLY2</accession>
<evidence type="ECO:0000313" key="2">
    <source>
        <dbReference type="Proteomes" id="UP000516173"/>
    </source>
</evidence>